<organism evidence="2 3">
    <name type="scientific">Streptomyces griseoruber</name>
    <dbReference type="NCBI Taxonomy" id="1943"/>
    <lineage>
        <taxon>Bacteria</taxon>
        <taxon>Bacillati</taxon>
        <taxon>Actinomycetota</taxon>
        <taxon>Actinomycetes</taxon>
        <taxon>Kitasatosporales</taxon>
        <taxon>Streptomycetaceae</taxon>
        <taxon>Streptomyces</taxon>
    </lineage>
</organism>
<feature type="compositionally biased region" description="Polar residues" evidence="1">
    <location>
        <begin position="44"/>
        <end position="61"/>
    </location>
</feature>
<protein>
    <submittedName>
        <fullName evidence="2">Uncharacterized protein</fullName>
    </submittedName>
</protein>
<sequence length="72" mass="7186">MTLTDSDRGLPMGRAGSDAGSFTAGCTTTVPARDAVLLTVSGSAASGSTYEDTSTATTPAFSGSPRPSRWAV</sequence>
<evidence type="ECO:0000313" key="2">
    <source>
        <dbReference type="EMBL" id="KUN82739.1"/>
    </source>
</evidence>
<keyword evidence="3" id="KW-1185">Reference proteome</keyword>
<gene>
    <name evidence="2" type="ORF">AQJ64_18535</name>
</gene>
<dbReference type="EMBL" id="LMWW01000029">
    <property type="protein sequence ID" value="KUN82739.1"/>
    <property type="molecule type" value="Genomic_DNA"/>
</dbReference>
<dbReference type="AlphaFoldDB" id="A0A117RC79"/>
<dbReference type="RefSeq" id="WP_059202771.1">
    <property type="nucleotide sequence ID" value="NZ_KQ948768.1"/>
</dbReference>
<evidence type="ECO:0000313" key="3">
    <source>
        <dbReference type="Proteomes" id="UP000052982"/>
    </source>
</evidence>
<name>A0A117RC79_9ACTN</name>
<dbReference type="Proteomes" id="UP000052982">
    <property type="component" value="Unassembled WGS sequence"/>
</dbReference>
<reference evidence="2 3" key="1">
    <citation type="submission" date="2015-10" db="EMBL/GenBank/DDBJ databases">
        <title>Draft genome sequence of Streptomyces griseoruber DSM 40281, type strain for the species Streptomyces griseoruber.</title>
        <authorList>
            <person name="Ruckert C."/>
            <person name="Winkler A."/>
            <person name="Kalinowski J."/>
            <person name="Kampfer P."/>
            <person name="Glaeser S."/>
        </authorList>
    </citation>
    <scope>NUCLEOTIDE SEQUENCE [LARGE SCALE GENOMIC DNA]</scope>
    <source>
        <strain evidence="2 3">DSM 40281</strain>
    </source>
</reference>
<feature type="region of interest" description="Disordered" evidence="1">
    <location>
        <begin position="1"/>
        <end position="26"/>
    </location>
</feature>
<evidence type="ECO:0000256" key="1">
    <source>
        <dbReference type="SAM" id="MobiDB-lite"/>
    </source>
</evidence>
<proteinExistence type="predicted"/>
<accession>A0A117RC79</accession>
<feature type="region of interest" description="Disordered" evidence="1">
    <location>
        <begin position="44"/>
        <end position="72"/>
    </location>
</feature>
<dbReference type="STRING" id="1943.AQJ64_18535"/>
<comment type="caution">
    <text evidence="2">The sequence shown here is derived from an EMBL/GenBank/DDBJ whole genome shotgun (WGS) entry which is preliminary data.</text>
</comment>